<accession>A0A9C6DYG6</accession>
<name>A0A9C6DYG6_9MUSC</name>
<keyword evidence="1" id="KW-1185">Reference proteome</keyword>
<dbReference type="GeneID" id="119641841"/>
<dbReference type="KEGG" id="gfs:119641841"/>
<dbReference type="AlphaFoldDB" id="A0A9C6DYG6"/>
<dbReference type="RefSeq" id="XP_037896642.1">
    <property type="nucleotide sequence ID" value="XM_038040714.1"/>
</dbReference>
<gene>
    <name evidence="2" type="primary">LOC119641841</name>
</gene>
<evidence type="ECO:0000313" key="1">
    <source>
        <dbReference type="Proteomes" id="UP000092443"/>
    </source>
</evidence>
<organism evidence="1 2">
    <name type="scientific">Glossina fuscipes</name>
    <dbReference type="NCBI Taxonomy" id="7396"/>
    <lineage>
        <taxon>Eukaryota</taxon>
        <taxon>Metazoa</taxon>
        <taxon>Ecdysozoa</taxon>
        <taxon>Arthropoda</taxon>
        <taxon>Hexapoda</taxon>
        <taxon>Insecta</taxon>
        <taxon>Pterygota</taxon>
        <taxon>Neoptera</taxon>
        <taxon>Endopterygota</taxon>
        <taxon>Diptera</taxon>
        <taxon>Brachycera</taxon>
        <taxon>Muscomorpha</taxon>
        <taxon>Hippoboscoidea</taxon>
        <taxon>Glossinidae</taxon>
        <taxon>Glossina</taxon>
    </lineage>
</organism>
<reference evidence="2" key="1">
    <citation type="submission" date="2025-08" db="UniProtKB">
        <authorList>
            <consortium name="RefSeq"/>
        </authorList>
    </citation>
    <scope>IDENTIFICATION</scope>
    <source>
        <tissue evidence="2">Whole body pupa</tissue>
    </source>
</reference>
<protein>
    <submittedName>
        <fullName evidence="2">Uncharacterized protein LOC119641841</fullName>
    </submittedName>
</protein>
<proteinExistence type="predicted"/>
<sequence length="141" mass="16112">MHLMNTPCSVEGVVAPTNHVATIEMGTNVVGGVSRTPNALLDASHVYYEWEFWLHFINWEVENGYRASKEQNKEGTSRRRPSFISHQGSLYVKIKKPVQVHYCFSTMKDCHRPNDQDVNNSRTAAMLFTGLCIMYLFNLSL</sequence>
<dbReference type="Proteomes" id="UP000092443">
    <property type="component" value="Unplaced"/>
</dbReference>
<evidence type="ECO:0000313" key="2">
    <source>
        <dbReference type="RefSeq" id="XP_037896642.1"/>
    </source>
</evidence>